<keyword evidence="3" id="KW-1185">Reference proteome</keyword>
<keyword evidence="1" id="KW-0472">Membrane</keyword>
<dbReference type="RefSeq" id="WP_248951489.1">
    <property type="nucleotide sequence ID" value="NZ_JAKILB010000015.1"/>
</dbReference>
<accession>A0A9X2CG01</accession>
<gene>
    <name evidence="2" type="ORF">L2740_18240</name>
</gene>
<keyword evidence="1" id="KW-0812">Transmembrane</keyword>
<feature type="transmembrane region" description="Helical" evidence="1">
    <location>
        <begin position="20"/>
        <end position="45"/>
    </location>
</feature>
<dbReference type="EMBL" id="JAKILB010000015">
    <property type="protein sequence ID" value="MCL1140477.1"/>
    <property type="molecule type" value="Genomic_DNA"/>
</dbReference>
<organism evidence="2 3">
    <name type="scientific">Shewanella pneumatophori</name>
    <dbReference type="NCBI Taxonomy" id="314092"/>
    <lineage>
        <taxon>Bacteria</taxon>
        <taxon>Pseudomonadati</taxon>
        <taxon>Pseudomonadota</taxon>
        <taxon>Gammaproteobacteria</taxon>
        <taxon>Alteromonadales</taxon>
        <taxon>Shewanellaceae</taxon>
        <taxon>Shewanella</taxon>
    </lineage>
</organism>
<dbReference type="AlphaFoldDB" id="A0A9X2CG01"/>
<protein>
    <submittedName>
        <fullName evidence="2">Uncharacterized protein</fullName>
    </submittedName>
</protein>
<name>A0A9X2CG01_9GAMM</name>
<dbReference type="Proteomes" id="UP001139293">
    <property type="component" value="Unassembled WGS sequence"/>
</dbReference>
<comment type="caution">
    <text evidence="2">The sequence shown here is derived from an EMBL/GenBank/DDBJ whole genome shotgun (WGS) entry which is preliminary data.</text>
</comment>
<reference evidence="2" key="1">
    <citation type="submission" date="2022-01" db="EMBL/GenBank/DDBJ databases">
        <title>Whole genome-based taxonomy of the Shewanellaceae.</title>
        <authorList>
            <person name="Martin-Rodriguez A.J."/>
        </authorList>
    </citation>
    <scope>NUCLEOTIDE SEQUENCE</scope>
    <source>
        <strain evidence="2">KCTC 23973</strain>
    </source>
</reference>
<sequence>MFMRLADKEYLQLYHSFSDVLYWLLGVVMLALVALNDWPAVINLLMSFGA</sequence>
<evidence type="ECO:0000313" key="3">
    <source>
        <dbReference type="Proteomes" id="UP001139293"/>
    </source>
</evidence>
<evidence type="ECO:0000256" key="1">
    <source>
        <dbReference type="SAM" id="Phobius"/>
    </source>
</evidence>
<evidence type="ECO:0000313" key="2">
    <source>
        <dbReference type="EMBL" id="MCL1140477.1"/>
    </source>
</evidence>
<keyword evidence="1" id="KW-1133">Transmembrane helix</keyword>
<proteinExistence type="predicted"/>